<name>A0A0G3W9J8_9CLOT</name>
<feature type="coiled-coil region" evidence="1">
    <location>
        <begin position="76"/>
        <end position="109"/>
    </location>
</feature>
<organism evidence="3 4">
    <name type="scientific">Clostridium aceticum</name>
    <dbReference type="NCBI Taxonomy" id="84022"/>
    <lineage>
        <taxon>Bacteria</taxon>
        <taxon>Bacillati</taxon>
        <taxon>Bacillota</taxon>
        <taxon>Clostridia</taxon>
        <taxon>Eubacteriales</taxon>
        <taxon>Clostridiaceae</taxon>
        <taxon>Clostridium</taxon>
    </lineage>
</organism>
<feature type="transmembrane region" description="Helical" evidence="2">
    <location>
        <begin position="531"/>
        <end position="556"/>
    </location>
</feature>
<keyword evidence="4" id="KW-1185">Reference proteome</keyword>
<dbReference type="KEGG" id="cace:CACET_c15690"/>
<evidence type="ECO:0000256" key="1">
    <source>
        <dbReference type="SAM" id="Coils"/>
    </source>
</evidence>
<dbReference type="STRING" id="84022.CACET_c15690"/>
<keyword evidence="2" id="KW-1133">Transmembrane helix</keyword>
<dbReference type="RefSeq" id="WP_052661255.1">
    <property type="nucleotide sequence ID" value="NZ_CP009687.1"/>
</dbReference>
<dbReference type="Proteomes" id="UP000035704">
    <property type="component" value="Chromosome"/>
</dbReference>
<proteinExistence type="predicted"/>
<accession>A0A0G3W9J8</accession>
<reference evidence="3 4" key="1">
    <citation type="submission" date="2014-10" db="EMBL/GenBank/DDBJ databases">
        <title>Genome sequence of Clostridium aceticum DSM 1496.</title>
        <authorList>
            <person name="Poehlein A."/>
            <person name="Schiel-Bengelsdorf B."/>
            <person name="Gottschalk G."/>
            <person name="Duerre P."/>
            <person name="Daniel R."/>
        </authorList>
    </citation>
    <scope>NUCLEOTIDE SEQUENCE [LARGE SCALE GENOMIC DNA]</scope>
    <source>
        <strain evidence="3 4">DSM 1496</strain>
    </source>
</reference>
<gene>
    <name evidence="3" type="ORF">CACET_c15690</name>
</gene>
<evidence type="ECO:0000313" key="3">
    <source>
        <dbReference type="EMBL" id="AKL95018.1"/>
    </source>
</evidence>
<evidence type="ECO:0000256" key="2">
    <source>
        <dbReference type="SAM" id="Phobius"/>
    </source>
</evidence>
<keyword evidence="1" id="KW-0175">Coiled coil</keyword>
<sequence length="738" mass="78898">MAGRKYEIAFQLGAKVQSSMGNAFGAAQKNINGINKGLRHTENQAGITTRAVSGLSKGLKMLAGAAGAYVGYRAMKAFANESVEAAKAQIEVEEKLEAVLKNVKSLQKEGPEAYKKAQVELLGLASQLQNVGVIGDEVTIAGMQQLATFQMSQKEIGVLSKGMLDLLAQQKGLNASQQDAVGVANMIGKVMDGQVGALSRVGISFTDAQAEAIKFGDQMTRAKVLAEVLEQNVGGVNEALAKTDQGKIQQMTNAWGDMKEEVGKKVLSVQARFAGWFFTKIPRIQGSILGLTDRLTRGIDFIAGGFNKISPHITRLTGNLQQFNPYIDSVTEKFSWLASVGITTFLNIRQAVTNNIPTLERVRDLALVLGDRIKNGLGQAFEAAQPTIEWMFITGLPKTVDVLARVADGAMDVYELISNNWTFIEPIVWGIGVAFGTWKLASLVMETYKFTTALIVATKVKKAHTIATIASTKAKLIDKAETLYLTALYVKDAVVRGASTAATWAQVAATSAWNVVAGIGTVVTKGFGAAIAFATSPIGMIVIAIGVLIAAGVALYKNWDTVGEKSAKIWNGIKDAVRGPANSIIGFANGIIGAYEKMLNGVGSAINKIPSVKIPDWVPGVGGNEFGIPNIPTVSIPKVPMLATGGIAVGPTLAMVGEGSESEAILPLSKLQNLLNTSTVNNSTTNNEQPIHFHYSPQYIIQSDADIEKLRKIDKQNQQDFRRQALDFIENQKRVSIG</sequence>
<protein>
    <submittedName>
        <fullName evidence="3">Phage tail tape measure protein TP901 family</fullName>
    </submittedName>
</protein>
<keyword evidence="2" id="KW-0472">Membrane</keyword>
<evidence type="ECO:0000313" key="4">
    <source>
        <dbReference type="Proteomes" id="UP000035704"/>
    </source>
</evidence>
<dbReference type="AlphaFoldDB" id="A0A0G3W9J8"/>
<dbReference type="PATRIC" id="fig|84022.6.peg.1560"/>
<dbReference type="OrthoDB" id="90760at2"/>
<keyword evidence="2" id="KW-0812">Transmembrane</keyword>
<dbReference type="EMBL" id="CP009687">
    <property type="protein sequence ID" value="AKL95018.1"/>
    <property type="molecule type" value="Genomic_DNA"/>
</dbReference>